<evidence type="ECO:0000313" key="27">
    <source>
        <dbReference type="EMBL" id="KAK3545881.1"/>
    </source>
</evidence>
<dbReference type="InterPro" id="IPR000953">
    <property type="entry name" value="Chromo/chromo_shadow_dom"/>
</dbReference>
<dbReference type="InterPro" id="IPR045358">
    <property type="entry name" value="Ty3_capsid"/>
</dbReference>
<keyword evidence="15" id="KW-0239">DNA-directed DNA polymerase</keyword>
<dbReference type="GO" id="GO:0006310">
    <property type="term" value="P:DNA recombination"/>
    <property type="evidence" value="ECO:0007669"/>
    <property type="project" value="UniProtKB-KW"/>
</dbReference>
<keyword evidence="9" id="KW-0064">Aspartyl protease</keyword>
<dbReference type="Pfam" id="PF17921">
    <property type="entry name" value="Integrase_H2C2"/>
    <property type="match status" value="1"/>
</dbReference>
<dbReference type="InterPro" id="IPR036397">
    <property type="entry name" value="RNaseH_sf"/>
</dbReference>
<dbReference type="InterPro" id="IPR036179">
    <property type="entry name" value="Ig-like_dom_sf"/>
</dbReference>
<dbReference type="PROSITE" id="PS50013">
    <property type="entry name" value="CHROMO_2"/>
    <property type="match status" value="1"/>
</dbReference>
<feature type="region of interest" description="Disordered" evidence="21">
    <location>
        <begin position="1823"/>
        <end position="1856"/>
    </location>
</feature>
<keyword evidence="8" id="KW-0479">Metal-binding</keyword>
<keyword evidence="11" id="KW-0378">Hydrolase</keyword>
<dbReference type="InterPro" id="IPR003599">
    <property type="entry name" value="Ig_sub"/>
</dbReference>
<dbReference type="GO" id="GO:0003964">
    <property type="term" value="F:RNA-directed DNA polymerase activity"/>
    <property type="evidence" value="ECO:0007669"/>
    <property type="project" value="UniProtKB-KW"/>
</dbReference>
<evidence type="ECO:0000256" key="20">
    <source>
        <dbReference type="PROSITE-ProRule" id="PRU00047"/>
    </source>
</evidence>
<dbReference type="FunFam" id="3.30.420.10:FF:000032">
    <property type="entry name" value="Retrovirus-related Pol polyprotein from transposon 297-like Protein"/>
    <property type="match status" value="1"/>
</dbReference>
<protein>
    <recommendedName>
        <fullName evidence="19">Gypsy retrotransposon integrase-like protein 1</fullName>
        <ecNumber evidence="3">3.1.26.4</ecNumber>
    </recommendedName>
</protein>
<keyword evidence="6" id="KW-0548">Nucleotidyltransferase</keyword>
<dbReference type="FunFam" id="1.10.340.70:FF:000001">
    <property type="entry name" value="Retrovirus-related Pol polyprotein from transposon gypsy-like Protein"/>
    <property type="match status" value="1"/>
</dbReference>
<dbReference type="InterPro" id="IPR016197">
    <property type="entry name" value="Chromo-like_dom_sf"/>
</dbReference>
<evidence type="ECO:0000256" key="21">
    <source>
        <dbReference type="SAM" id="MobiDB-lite"/>
    </source>
</evidence>
<dbReference type="InterPro" id="IPR041577">
    <property type="entry name" value="RT_RNaseH_2"/>
</dbReference>
<dbReference type="InterPro" id="IPR001878">
    <property type="entry name" value="Znf_CCHC"/>
</dbReference>
<dbReference type="SUPFAM" id="SSF50630">
    <property type="entry name" value="Acid proteases"/>
    <property type="match status" value="1"/>
</dbReference>
<dbReference type="InterPro" id="IPR036875">
    <property type="entry name" value="Znf_CCHC_sf"/>
</dbReference>
<dbReference type="PROSITE" id="PS50994">
    <property type="entry name" value="INTEGRASE"/>
    <property type="match status" value="1"/>
</dbReference>
<dbReference type="Pfam" id="PF13975">
    <property type="entry name" value="gag-asp_proteas"/>
    <property type="match status" value="1"/>
</dbReference>
<dbReference type="Pfam" id="PF00078">
    <property type="entry name" value="RVT_1"/>
    <property type="match status" value="2"/>
</dbReference>
<dbReference type="SUPFAM" id="SSF57756">
    <property type="entry name" value="Retrovirus zinc finger-like domains"/>
    <property type="match status" value="1"/>
</dbReference>
<evidence type="ECO:0000256" key="9">
    <source>
        <dbReference type="ARBA" id="ARBA00022750"/>
    </source>
</evidence>
<dbReference type="Pfam" id="PF00098">
    <property type="entry name" value="zf-CCHC"/>
    <property type="match status" value="1"/>
</dbReference>
<dbReference type="InterPro" id="IPR043128">
    <property type="entry name" value="Rev_trsase/Diguanyl_cyclase"/>
</dbReference>
<feature type="domain" description="Reverse transcriptase" evidence="25">
    <location>
        <begin position="2128"/>
        <end position="2246"/>
    </location>
</feature>
<dbReference type="CDD" id="cd00303">
    <property type="entry name" value="retropepsin_like"/>
    <property type="match status" value="2"/>
</dbReference>
<dbReference type="SUPFAM" id="SSF54160">
    <property type="entry name" value="Chromo domain-like"/>
    <property type="match status" value="1"/>
</dbReference>
<evidence type="ECO:0000256" key="5">
    <source>
        <dbReference type="ARBA" id="ARBA00022679"/>
    </source>
</evidence>
<evidence type="ECO:0000259" key="23">
    <source>
        <dbReference type="PROSITE" id="PS50158"/>
    </source>
</evidence>
<keyword evidence="7" id="KW-0540">Nuclease</keyword>
<dbReference type="GO" id="GO:0004190">
    <property type="term" value="F:aspartic-type endopeptidase activity"/>
    <property type="evidence" value="ECO:0007669"/>
    <property type="project" value="UniProtKB-KW"/>
</dbReference>
<keyword evidence="20" id="KW-0863">Zinc-finger</keyword>
<dbReference type="Gene3D" id="3.30.420.10">
    <property type="entry name" value="Ribonuclease H-like superfamily/Ribonuclease H"/>
    <property type="match status" value="1"/>
</dbReference>
<evidence type="ECO:0000256" key="19">
    <source>
        <dbReference type="ARBA" id="ARBA00039658"/>
    </source>
</evidence>
<dbReference type="SMART" id="SM00409">
    <property type="entry name" value="IG"/>
    <property type="match status" value="2"/>
</dbReference>
<dbReference type="InterPro" id="IPR013783">
    <property type="entry name" value="Ig-like_fold"/>
</dbReference>
<dbReference type="InterPro" id="IPR021109">
    <property type="entry name" value="Peptidase_aspartic_dom_sf"/>
</dbReference>
<organism evidence="27 28">
    <name type="scientific">Hemibagrus guttatus</name>
    <dbReference type="NCBI Taxonomy" id="175788"/>
    <lineage>
        <taxon>Eukaryota</taxon>
        <taxon>Metazoa</taxon>
        <taxon>Chordata</taxon>
        <taxon>Craniata</taxon>
        <taxon>Vertebrata</taxon>
        <taxon>Euteleostomi</taxon>
        <taxon>Actinopterygii</taxon>
        <taxon>Neopterygii</taxon>
        <taxon>Teleostei</taxon>
        <taxon>Ostariophysi</taxon>
        <taxon>Siluriformes</taxon>
        <taxon>Bagridae</taxon>
        <taxon>Hemibagrus</taxon>
    </lineage>
</organism>
<dbReference type="Gene3D" id="2.40.50.40">
    <property type="match status" value="1"/>
</dbReference>
<dbReference type="InterPro" id="IPR041588">
    <property type="entry name" value="Integrase_H2C2"/>
</dbReference>
<keyword evidence="16" id="KW-0238">DNA-binding</keyword>
<evidence type="ECO:0000256" key="18">
    <source>
        <dbReference type="ARBA" id="ARBA00023268"/>
    </source>
</evidence>
<feature type="domain" description="Reverse transcriptase" evidence="25">
    <location>
        <begin position="504"/>
        <end position="683"/>
    </location>
</feature>
<dbReference type="InterPro" id="IPR056924">
    <property type="entry name" value="SH3_Tf2-1"/>
</dbReference>
<comment type="caution">
    <text evidence="27">The sequence shown here is derived from an EMBL/GenBank/DDBJ whole genome shotgun (WGS) entry which is preliminary data.</text>
</comment>
<dbReference type="SUPFAM" id="SSF48726">
    <property type="entry name" value="Immunoglobulin"/>
    <property type="match status" value="2"/>
</dbReference>
<evidence type="ECO:0000256" key="6">
    <source>
        <dbReference type="ARBA" id="ARBA00022695"/>
    </source>
</evidence>
<dbReference type="SMART" id="SM00343">
    <property type="entry name" value="ZnF_C2HC"/>
    <property type="match status" value="2"/>
</dbReference>
<dbReference type="Pfam" id="PF00665">
    <property type="entry name" value="rve"/>
    <property type="match status" value="1"/>
</dbReference>
<feature type="region of interest" description="Disordered" evidence="21">
    <location>
        <begin position="1582"/>
        <end position="1616"/>
    </location>
</feature>
<dbReference type="Gene3D" id="2.60.40.10">
    <property type="entry name" value="Immunoglobulins"/>
    <property type="match status" value="2"/>
</dbReference>
<keyword evidence="4" id="KW-0645">Protease</keyword>
<evidence type="ECO:0000256" key="8">
    <source>
        <dbReference type="ARBA" id="ARBA00022723"/>
    </source>
</evidence>
<dbReference type="InterPro" id="IPR012337">
    <property type="entry name" value="RNaseH-like_sf"/>
</dbReference>
<dbReference type="InterPro" id="IPR023780">
    <property type="entry name" value="Chromo_domain"/>
</dbReference>
<proteinExistence type="inferred from homology"/>
<feature type="domain" description="Integrase catalytic" evidence="26">
    <location>
        <begin position="1023"/>
        <end position="1182"/>
    </location>
</feature>
<dbReference type="InterPro" id="IPR005162">
    <property type="entry name" value="Retrotrans_gag_dom"/>
</dbReference>
<keyword evidence="12" id="KW-0460">Magnesium</keyword>
<keyword evidence="5" id="KW-0808">Transferase</keyword>
<dbReference type="Proteomes" id="UP001274896">
    <property type="component" value="Unassembled WGS sequence"/>
</dbReference>
<dbReference type="Pfam" id="PF00385">
    <property type="entry name" value="Chromo"/>
    <property type="match status" value="1"/>
</dbReference>
<dbReference type="GO" id="GO:0006508">
    <property type="term" value="P:proteolysis"/>
    <property type="evidence" value="ECO:0007669"/>
    <property type="project" value="UniProtKB-KW"/>
</dbReference>
<dbReference type="InterPro" id="IPR007110">
    <property type="entry name" value="Ig-like_dom"/>
</dbReference>
<feature type="compositionally biased region" description="Low complexity" evidence="21">
    <location>
        <begin position="1601"/>
        <end position="1610"/>
    </location>
</feature>
<sequence length="2246" mass="250914">MDPNTSASGGAPSQNTSPIMDPAELRDIIVRQGAIIRSYQDQVEALQEQLRGASIAASRDPPTARGESPRLALPDKFDGSADRCRGFLRQCEVFFAHQPGVYSKEETQCAFIMSLLTDRALEWASAVWDADPQIRSSFSHFAGLIREVFEYPAGGKDISVQLMELRQGTDTAADYAITFRTLAAQSGWNDASLWAVFRAGLNPELQTELACRAEATTLSQFVATAIRLDNLRRQHRAEASRAFPVRHRRQTDYPSFREEAPEPMQLGRSRLTDPTHSQQGRMRLCYHCGASGHQSSRCPERETPAKVGTSSPFFSLLVPVSLSVSDRVISVAALIDSGAAVNLIDGGQPIGEGYLKRQTELLEFRVGLFHRERLAFYVTSSPANPVILGFPWLRRHDPQISWQSRELVRWSPSCHYDCLQNQVPRPCRASRVREMSPPPLDHLPQAYAEFREVFSKERASRLPAHQPWDCAIDLLPNASPPRGRIYPLSLPESRAMEEYIETALAAGHIQASTSPAAAGFFFVGKKDGGLRPCIDYRGLNAITVPYPYPLPLVPAALEQLRGARIFTKLDLRSAYNLVRIREGDEWKTAFHTTHGHYEYRVMPFGLTNAPAVFQALINGVFQDLLGKGVIAYIDDILVYSKSLEEHVLHVREVLSRLQRHHLYVKLEKCEFHRRTVTFLGYVISQRGVEMDMVKVRAVTDWPAPTTVRELQRFLGFANFYRRFIRNYSSVAGPLTSLLRGKPKRLAWTDQARAAFQQLKESFTSAPILRHPDPDLPFVVEVDASSSGLGAVLSQRHGEPGKLHPCAYYSRKLTAAECNYDVGNRELLAIKAALEEWRHWLEGARHPFQVLTDHRNLEYLRGAKRLNPRQARWALFFTRFRFTVTYRPGSKNGKADALSRGFETPSEPTRIEPILPVTAILAPVQWNLVEEIQHAHADEPPPAGCPPNRLFVPPQFRLQVMQWAHEAPSSGHPGIRRSTQLVRRRFWWPSLASDMEEHVRACSTCAQTRTSRQLPEGLLEPLPIPQRPWSHLSVDFLTDLPDSGGHTAVLVVVDRFSKGCKLIPLKGLPSAMQTAEALFLHVFRNFGLPEDIVSDRGPQFTSRVWGSLCARLGIGVSLSSGYHPQSNGQAERLNQEIGRFLRSYCSREQHRWSEFLPWAEYAQNSLTHSSTGITPFQCVLGYQPPLFPWAGEPSDVPTVEDWYRRSQEVWERAHVRLQRAVRRQRIQADRRRRPHPSYQVGQMVWLSTQNLRLKLPCRKLSPRFVGPFEIVRQVNPVAYRLRLPATYRICPTFHVSLLKPAHPTTEGAPAGEEPPPPLDVEGSPAYRVRALLDSRRVRSRIQYLVDWEGYGAEERSWVDALDILDPSLTEDFHRDHPGRPAPRPRGRPRQRARAVLSVSPQSWLTEGDSVTLSCEVTDSSTDWTFSWYTVVPYRDGLTGINNNRGYSVYVELLSDSSRGSGGNYTLSPAALNHTGVYMCRGERGEPAFHTQYSNPQPLWVTGESPPVSLIINPSRTQHFTKDSLSLSCEDQSNSTGWTVRRYTHSERVLDCSHWGSVTGSTCNISFLSTSYTGVYWCESESGENSNPVNITVHGESSCSKTGPSSMDSSGSPPDPLRDLVDTLRQALAALPALAAAPAPPSPAATSASTASSAPLCVSPMAQPAPYSGSAEDCNGFLLQCSLVLEMQPHLFSTERSKVAFIISQLRGQALLWAESLWSQNSPVTQSYAGFVDHFKEVFGKPSWDSSVGEELCRLQQGKLTVPEYALQFRTLAAKSGWNEQALLAAYRQGLNPQVRLHLAAYEDTIGLERLIQLSIRVAARMQSCVTEPQDQSPHSTWRDRPTPVSSPEPAPEPMHLGASHLTPAEQQRRLTRNLCLYCGAPGHALPECPIRPPRPMVSTIVPSLPQMKPLTTHGTLSTTLSSVSVVALLDSGSAGNFISGTLCRQLGLRTKATTTPYQVRSITGKPLGRRQVSHSAGPVRLQIGALHVEETTLLVLEESTADIILGHPWLEQHNPILSWSTGEVLKWGDTCFPDCFPDLPIPHSLLPTPLPVQATSIESPSVHQPLQIPACYAPFSDVFCPKRASKLPPHRPWDCAIDLLPGEPVPRGRIYPLSIPEEKAMEEYIKEALEQGYIRPSTSPAASSFFFVAKKDGGLRPCIDYRALNRITVKFRYPLPLVPAALEHLRGATLFTKLDLRSAYNLIRIREGDEWKTAFITPTGHYEYLVMPYGLANAPSVFQDFIHEVLQ</sequence>
<evidence type="ECO:0000256" key="17">
    <source>
        <dbReference type="ARBA" id="ARBA00023172"/>
    </source>
</evidence>
<dbReference type="Gene3D" id="3.10.10.10">
    <property type="entry name" value="HIV Type 1 Reverse Transcriptase, subunit A, domain 1"/>
    <property type="match status" value="2"/>
</dbReference>
<feature type="compositionally biased region" description="Polar residues" evidence="21">
    <location>
        <begin position="1"/>
        <end position="18"/>
    </location>
</feature>
<dbReference type="CDD" id="cd01647">
    <property type="entry name" value="RT_LTR"/>
    <property type="match status" value="2"/>
</dbReference>
<keyword evidence="18" id="KW-0511">Multifunctional enzyme</keyword>
<evidence type="ECO:0000256" key="4">
    <source>
        <dbReference type="ARBA" id="ARBA00022670"/>
    </source>
</evidence>
<dbReference type="PANTHER" id="PTHR37984:SF5">
    <property type="entry name" value="PROTEIN NYNRIN-LIKE"/>
    <property type="match status" value="1"/>
</dbReference>
<feature type="domain" description="Ig-like" evidence="24">
    <location>
        <begin position="1387"/>
        <end position="1479"/>
    </location>
</feature>
<evidence type="ECO:0000256" key="11">
    <source>
        <dbReference type="ARBA" id="ARBA00022801"/>
    </source>
</evidence>
<evidence type="ECO:0000313" key="28">
    <source>
        <dbReference type="Proteomes" id="UP001274896"/>
    </source>
</evidence>
<gene>
    <name evidence="27" type="ORF">QTP70_016581</name>
</gene>
<feature type="region of interest" description="Disordered" evidence="21">
    <location>
        <begin position="1300"/>
        <end position="1321"/>
    </location>
</feature>
<feature type="compositionally biased region" description="Polar residues" evidence="21">
    <location>
        <begin position="1582"/>
        <end position="1600"/>
    </location>
</feature>
<dbReference type="Gene3D" id="2.40.70.10">
    <property type="entry name" value="Acid Proteases"/>
    <property type="match status" value="1"/>
</dbReference>
<feature type="region of interest" description="Disordered" evidence="21">
    <location>
        <begin position="1"/>
        <end position="22"/>
    </location>
</feature>
<comment type="subcellular location">
    <subcellularLocation>
        <location evidence="1">Nucleus</location>
    </subcellularLocation>
</comment>
<feature type="domain" description="CCHC-type" evidence="23">
    <location>
        <begin position="1874"/>
        <end position="1888"/>
    </location>
</feature>
<evidence type="ECO:0000256" key="7">
    <source>
        <dbReference type="ARBA" id="ARBA00022722"/>
    </source>
</evidence>
<dbReference type="Pfam" id="PF24626">
    <property type="entry name" value="SH3_Tf2-1"/>
    <property type="match status" value="1"/>
</dbReference>
<dbReference type="EMBL" id="JAUCMX010000005">
    <property type="protein sequence ID" value="KAK3545881.1"/>
    <property type="molecule type" value="Genomic_DNA"/>
</dbReference>
<evidence type="ECO:0000256" key="14">
    <source>
        <dbReference type="ARBA" id="ARBA00022918"/>
    </source>
</evidence>
<dbReference type="FunFam" id="3.10.20.370:FF:000003">
    <property type="entry name" value="Transposon Tf2-6 polyprotein"/>
    <property type="match status" value="1"/>
</dbReference>
<dbReference type="Pfam" id="PF19259">
    <property type="entry name" value="Ty3_capsid"/>
    <property type="match status" value="1"/>
</dbReference>
<dbReference type="PROSITE" id="PS50835">
    <property type="entry name" value="IG_LIKE"/>
    <property type="match status" value="1"/>
</dbReference>
<comment type="similarity">
    <text evidence="2">Belongs to the beta type-B retroviral polymerase family. HERV class-II K(HML-2) pol subfamily.</text>
</comment>
<dbReference type="PROSITE" id="PS50158">
    <property type="entry name" value="ZF_CCHC"/>
    <property type="match status" value="2"/>
</dbReference>
<dbReference type="PROSITE" id="PS50878">
    <property type="entry name" value="RT_POL"/>
    <property type="match status" value="2"/>
</dbReference>
<dbReference type="PANTHER" id="PTHR37984">
    <property type="entry name" value="PROTEIN CBG26694"/>
    <property type="match status" value="1"/>
</dbReference>
<reference evidence="27" key="1">
    <citation type="submission" date="2023-06" db="EMBL/GenBank/DDBJ databases">
        <title>Male Hemibagrus guttatus genome.</title>
        <authorList>
            <person name="Bian C."/>
        </authorList>
    </citation>
    <scope>NUCLEOTIDE SEQUENCE</scope>
    <source>
        <strain evidence="27">Male_cb2023</strain>
        <tissue evidence="27">Muscle</tissue>
    </source>
</reference>
<dbReference type="GO" id="GO:0003677">
    <property type="term" value="F:DNA binding"/>
    <property type="evidence" value="ECO:0007669"/>
    <property type="project" value="UniProtKB-KW"/>
</dbReference>
<dbReference type="GO" id="GO:0004523">
    <property type="term" value="F:RNA-DNA hybrid ribonuclease activity"/>
    <property type="evidence" value="ECO:0007669"/>
    <property type="project" value="UniProtKB-EC"/>
</dbReference>
<name>A0AAE0V6V2_9TELE</name>
<keyword evidence="20" id="KW-0862">Zinc</keyword>
<dbReference type="EC" id="3.1.26.4" evidence="3"/>
<dbReference type="Pfam" id="PF03732">
    <property type="entry name" value="Retrotrans_gag"/>
    <property type="match status" value="1"/>
</dbReference>
<evidence type="ECO:0000256" key="15">
    <source>
        <dbReference type="ARBA" id="ARBA00022932"/>
    </source>
</evidence>
<evidence type="ECO:0000259" key="26">
    <source>
        <dbReference type="PROSITE" id="PS50994"/>
    </source>
</evidence>
<keyword evidence="14" id="KW-0695">RNA-directed DNA polymerase</keyword>
<dbReference type="Gene3D" id="1.10.340.70">
    <property type="match status" value="1"/>
</dbReference>
<dbReference type="FunFam" id="3.30.70.270:FF:000020">
    <property type="entry name" value="Transposon Tf2-6 polyprotein-like Protein"/>
    <property type="match status" value="1"/>
</dbReference>
<dbReference type="InterPro" id="IPR000477">
    <property type="entry name" value="RT_dom"/>
</dbReference>
<dbReference type="GO" id="GO:0005634">
    <property type="term" value="C:nucleus"/>
    <property type="evidence" value="ECO:0007669"/>
    <property type="project" value="UniProtKB-SubCell"/>
</dbReference>
<dbReference type="GO" id="GO:0003887">
    <property type="term" value="F:DNA-directed DNA polymerase activity"/>
    <property type="evidence" value="ECO:0007669"/>
    <property type="project" value="UniProtKB-KW"/>
</dbReference>
<dbReference type="Gene3D" id="3.30.70.270">
    <property type="match status" value="3"/>
</dbReference>
<keyword evidence="17" id="KW-0233">DNA recombination</keyword>
<dbReference type="CDD" id="cd09274">
    <property type="entry name" value="RNase_HI_RT_Ty3"/>
    <property type="match status" value="1"/>
</dbReference>
<evidence type="ECO:0000256" key="12">
    <source>
        <dbReference type="ARBA" id="ARBA00022842"/>
    </source>
</evidence>
<dbReference type="InterPro" id="IPR001584">
    <property type="entry name" value="Integrase_cat-core"/>
</dbReference>
<feature type="region of interest" description="Disordered" evidence="21">
    <location>
        <begin position="1368"/>
        <end position="1390"/>
    </location>
</feature>
<feature type="domain" description="CCHC-type" evidence="23">
    <location>
        <begin position="285"/>
        <end position="300"/>
    </location>
</feature>
<dbReference type="InterPro" id="IPR043502">
    <property type="entry name" value="DNA/RNA_pol_sf"/>
</dbReference>
<feature type="compositionally biased region" description="Basic residues" evidence="21">
    <location>
        <begin position="1381"/>
        <end position="1390"/>
    </location>
</feature>
<evidence type="ECO:0000259" key="22">
    <source>
        <dbReference type="PROSITE" id="PS50013"/>
    </source>
</evidence>
<keyword evidence="28" id="KW-1185">Reference proteome</keyword>
<dbReference type="SMART" id="SM00298">
    <property type="entry name" value="CHROMO"/>
    <property type="match status" value="1"/>
</dbReference>
<dbReference type="SUPFAM" id="SSF56672">
    <property type="entry name" value="DNA/RNA polymerases"/>
    <property type="match status" value="2"/>
</dbReference>
<evidence type="ECO:0000259" key="25">
    <source>
        <dbReference type="PROSITE" id="PS50878"/>
    </source>
</evidence>
<dbReference type="Pfam" id="PF17919">
    <property type="entry name" value="RT_RNaseH_2"/>
    <property type="match status" value="1"/>
</dbReference>
<dbReference type="SUPFAM" id="SSF53098">
    <property type="entry name" value="Ribonuclease H-like"/>
    <property type="match status" value="1"/>
</dbReference>
<feature type="domain" description="Chromo" evidence="22">
    <location>
        <begin position="1325"/>
        <end position="1383"/>
    </location>
</feature>
<feature type="compositionally biased region" description="Polar residues" evidence="21">
    <location>
        <begin position="1823"/>
        <end position="1834"/>
    </location>
</feature>
<evidence type="ECO:0000256" key="3">
    <source>
        <dbReference type="ARBA" id="ARBA00012180"/>
    </source>
</evidence>
<dbReference type="InterPro" id="IPR050951">
    <property type="entry name" value="Retrovirus_Pol_polyprotein"/>
</dbReference>
<dbReference type="GO" id="GO:0008270">
    <property type="term" value="F:zinc ion binding"/>
    <property type="evidence" value="ECO:0007669"/>
    <property type="project" value="UniProtKB-KW"/>
</dbReference>
<evidence type="ECO:0000256" key="16">
    <source>
        <dbReference type="ARBA" id="ARBA00023125"/>
    </source>
</evidence>
<keyword evidence="13" id="KW-0229">DNA integration</keyword>
<evidence type="ECO:0000256" key="2">
    <source>
        <dbReference type="ARBA" id="ARBA00010879"/>
    </source>
</evidence>
<evidence type="ECO:0000256" key="1">
    <source>
        <dbReference type="ARBA" id="ARBA00004123"/>
    </source>
</evidence>
<dbReference type="GO" id="GO:0015074">
    <property type="term" value="P:DNA integration"/>
    <property type="evidence" value="ECO:0007669"/>
    <property type="project" value="UniProtKB-KW"/>
</dbReference>
<accession>A0AAE0V6V2</accession>
<evidence type="ECO:0000256" key="13">
    <source>
        <dbReference type="ARBA" id="ARBA00022908"/>
    </source>
</evidence>
<evidence type="ECO:0000259" key="24">
    <source>
        <dbReference type="PROSITE" id="PS50835"/>
    </source>
</evidence>
<evidence type="ECO:0000256" key="10">
    <source>
        <dbReference type="ARBA" id="ARBA00022759"/>
    </source>
</evidence>
<keyword evidence="10" id="KW-0255">Endonuclease</keyword>